<dbReference type="PRINTS" id="PR01007">
    <property type="entry name" value="FLGHOOKFLIK"/>
</dbReference>
<dbReference type="EMBL" id="DAAXCJ010000012">
    <property type="protein sequence ID" value="HAG0390725.1"/>
    <property type="molecule type" value="Genomic_DNA"/>
</dbReference>
<reference evidence="6" key="2">
    <citation type="submission" date="2020-02" db="EMBL/GenBank/DDBJ databases">
        <authorList>
            <consortium name="NCBI Pathogen Detection Project"/>
        </authorList>
    </citation>
    <scope>NUCLEOTIDE SEQUENCE</scope>
    <source>
        <strain evidence="6">MA.CK_97/00011857</strain>
    </source>
</reference>
<dbReference type="InterPro" id="IPR052563">
    <property type="entry name" value="FliK"/>
</dbReference>
<dbReference type="Pfam" id="PF02120">
    <property type="entry name" value="Flg_hook"/>
    <property type="match status" value="1"/>
</dbReference>
<dbReference type="Gene3D" id="3.30.750.140">
    <property type="match status" value="1"/>
</dbReference>
<evidence type="ECO:0000256" key="1">
    <source>
        <dbReference type="ARBA" id="ARBA00003944"/>
    </source>
</evidence>
<comment type="function">
    <text evidence="1">Controls the length of the flagellar hook.</text>
</comment>
<reference evidence="6" key="1">
    <citation type="journal article" date="2018" name="Genome Biol.">
        <title>SKESA: strategic k-mer extension for scrupulous assemblies.</title>
        <authorList>
            <person name="Souvorov A."/>
            <person name="Agarwala R."/>
            <person name="Lipman D.J."/>
        </authorList>
    </citation>
    <scope>NUCLEOTIDE SEQUENCE</scope>
    <source>
        <strain evidence="6">MA.CK_97/00011857</strain>
    </source>
</reference>
<dbReference type="AlphaFoldDB" id="A0A756YE29"/>
<dbReference type="InterPro" id="IPR021136">
    <property type="entry name" value="Flagellar_hook_control-like_C"/>
</dbReference>
<proteinExistence type="inferred from homology"/>
<dbReference type="PANTHER" id="PTHR37533">
    <property type="entry name" value="FLAGELLAR HOOK-LENGTH CONTROL PROTEIN"/>
    <property type="match status" value="1"/>
</dbReference>
<organism evidence="6">
    <name type="scientific">Salmonella enterica</name>
    <name type="common">Salmonella choleraesuis</name>
    <dbReference type="NCBI Taxonomy" id="28901"/>
    <lineage>
        <taxon>Bacteria</taxon>
        <taxon>Pseudomonadati</taxon>
        <taxon>Pseudomonadota</taxon>
        <taxon>Gammaproteobacteria</taxon>
        <taxon>Enterobacterales</taxon>
        <taxon>Enterobacteriaceae</taxon>
        <taxon>Salmonella</taxon>
    </lineage>
</organism>
<dbReference type="InterPro" id="IPR038610">
    <property type="entry name" value="FliK-like_C_sf"/>
</dbReference>
<evidence type="ECO:0000256" key="2">
    <source>
        <dbReference type="ARBA" id="ARBA00009149"/>
    </source>
</evidence>
<dbReference type="InterPro" id="IPR001635">
    <property type="entry name" value="Flag_hook_Flik"/>
</dbReference>
<name>A0A756YE29_SALER</name>
<evidence type="ECO:0000313" key="6">
    <source>
        <dbReference type="EMBL" id="HAG0390725.1"/>
    </source>
</evidence>
<gene>
    <name evidence="6" type="ORF">G8S59_004021</name>
</gene>
<evidence type="ECO:0000256" key="4">
    <source>
        <dbReference type="SAM" id="MobiDB-lite"/>
    </source>
</evidence>
<keyword evidence="3" id="KW-1005">Bacterial flagellum biogenesis</keyword>
<protein>
    <recommendedName>
        <fullName evidence="5">Flagellar hook-length control protein-like C-terminal domain-containing protein</fullName>
    </recommendedName>
</protein>
<feature type="region of interest" description="Disordered" evidence="4">
    <location>
        <begin position="352"/>
        <end position="380"/>
    </location>
</feature>
<dbReference type="GO" id="GO:0009424">
    <property type="term" value="C:bacterial-type flagellum hook"/>
    <property type="evidence" value="ECO:0007669"/>
    <property type="project" value="InterPro"/>
</dbReference>
<dbReference type="GO" id="GO:0044780">
    <property type="term" value="P:bacterial-type flagellum assembly"/>
    <property type="evidence" value="ECO:0007669"/>
    <property type="project" value="InterPro"/>
</dbReference>
<dbReference type="CDD" id="cd17470">
    <property type="entry name" value="T3SS_Flik_C"/>
    <property type="match status" value="1"/>
</dbReference>
<dbReference type="PANTHER" id="PTHR37533:SF2">
    <property type="entry name" value="FLAGELLAR HOOK-LENGTH CONTROL PROTEIN"/>
    <property type="match status" value="1"/>
</dbReference>
<sequence>MVKITPDFYKDLSTRRTLPFNNDSVLINSGGDNISEQWSILLDKYQFEDKSNLTDQNGQTDFSRTEVQQKETEEKRFDEMNLAVTNHPISQSLQLSNLQAIQSASVLQNSFALGVGGDNNVENTVINVDGLPGGAVNTSVSPDSKLVMKKFLSDVKGEKTVPSDKSEYRRNRLNINAERGVLSAEQRVKGGKNNSDDSYLSKTQIQTVNNSDIPRQRAFSHNVETVIECKTSESNTEGAVKLYPSISNMMNTETTLKVDNALNLEPKIGLPEWNKALGDRIICFVRGGVHQAELKLHPEKLGALQINLRMNNDQIQLHFVSNDHQVRSVIESAIPYLKTSLAESGIQLGNSSVGGQNSSAWHEPGSGKDSSGDGFVENDPHVEDKDIALQMVRTTRGVDMFV</sequence>
<feature type="domain" description="Flagellar hook-length control protein-like C-terminal" evidence="5">
    <location>
        <begin position="284"/>
        <end position="359"/>
    </location>
</feature>
<evidence type="ECO:0000256" key="3">
    <source>
        <dbReference type="ARBA" id="ARBA00022795"/>
    </source>
</evidence>
<evidence type="ECO:0000259" key="5">
    <source>
        <dbReference type="Pfam" id="PF02120"/>
    </source>
</evidence>
<comment type="similarity">
    <text evidence="2">Belongs to the FliK family.</text>
</comment>
<accession>A0A756YE29</accession>
<comment type="caution">
    <text evidence="6">The sequence shown here is derived from an EMBL/GenBank/DDBJ whole genome shotgun (WGS) entry which is preliminary data.</text>
</comment>